<sequence length="193" mass="21510">MDVPDSPVMVSDSRPDYMSSDEEYGEEKVVPDELYNEGKDDEDEAWVYKNLRGGVEEDVTLKLKGGDVADSSKEQVGVGEGNVSSKTVAALKPRDSDAVLSCPCCFHILCMDCQKHDRYANQFRAMFVIDVKVDWASKWVEDWVGGEEGNSEVEGGREKGSYYHVHCGRCSTKVAALNMDDEVYHFYGCIASH</sequence>
<dbReference type="OrthoDB" id="206343at2759"/>
<name>A0A9W7L6L5_9STRA</name>
<dbReference type="PANTHER" id="PTHR15967">
    <property type="entry name" value="E2F-ASSOCIATED PHOSPHOPROTEIN"/>
    <property type="match status" value="1"/>
</dbReference>
<comment type="caution">
    <text evidence="2">The sequence shown here is derived from an EMBL/GenBank/DDBJ whole genome shotgun (WGS) entry which is preliminary data.</text>
</comment>
<dbReference type="EMBL" id="BRYA01000036">
    <property type="protein sequence ID" value="GMI33837.1"/>
    <property type="molecule type" value="Genomic_DNA"/>
</dbReference>
<proteinExistence type="predicted"/>
<evidence type="ECO:0000256" key="1">
    <source>
        <dbReference type="SAM" id="MobiDB-lite"/>
    </source>
</evidence>
<protein>
    <recommendedName>
        <fullName evidence="4">E2F-associated phosphoprotein</fullName>
    </recommendedName>
</protein>
<reference evidence="3" key="1">
    <citation type="journal article" date="2023" name="Commun. Biol.">
        <title>Genome analysis of Parmales, the sister group of diatoms, reveals the evolutionary specialization of diatoms from phago-mixotrophs to photoautotrophs.</title>
        <authorList>
            <person name="Ban H."/>
            <person name="Sato S."/>
            <person name="Yoshikawa S."/>
            <person name="Yamada K."/>
            <person name="Nakamura Y."/>
            <person name="Ichinomiya M."/>
            <person name="Sato N."/>
            <person name="Blanc-Mathieu R."/>
            <person name="Endo H."/>
            <person name="Kuwata A."/>
            <person name="Ogata H."/>
        </authorList>
    </citation>
    <scope>NUCLEOTIDE SEQUENCE [LARGE SCALE GENOMIC DNA]</scope>
</reference>
<organism evidence="2 3">
    <name type="scientific">Triparma columacea</name>
    <dbReference type="NCBI Taxonomy" id="722753"/>
    <lineage>
        <taxon>Eukaryota</taxon>
        <taxon>Sar</taxon>
        <taxon>Stramenopiles</taxon>
        <taxon>Ochrophyta</taxon>
        <taxon>Bolidophyceae</taxon>
        <taxon>Parmales</taxon>
        <taxon>Triparmaceae</taxon>
        <taxon>Triparma</taxon>
    </lineage>
</organism>
<dbReference type="Proteomes" id="UP001165065">
    <property type="component" value="Unassembled WGS sequence"/>
</dbReference>
<dbReference type="Pfam" id="PF10238">
    <property type="entry name" value="Eapp_C"/>
    <property type="match status" value="1"/>
</dbReference>
<evidence type="ECO:0000313" key="2">
    <source>
        <dbReference type="EMBL" id="GMI33837.1"/>
    </source>
</evidence>
<keyword evidence="3" id="KW-1185">Reference proteome</keyword>
<accession>A0A9W7L6L5</accession>
<dbReference type="PANTHER" id="PTHR15967:SF0">
    <property type="entry name" value="E2F-ASSOCIATED PHOSPHOPROTEIN"/>
    <property type="match status" value="1"/>
</dbReference>
<feature type="region of interest" description="Disordered" evidence="1">
    <location>
        <begin position="1"/>
        <end position="28"/>
    </location>
</feature>
<dbReference type="AlphaFoldDB" id="A0A9W7L6L5"/>
<evidence type="ECO:0000313" key="3">
    <source>
        <dbReference type="Proteomes" id="UP001165065"/>
    </source>
</evidence>
<dbReference type="GO" id="GO:0005634">
    <property type="term" value="C:nucleus"/>
    <property type="evidence" value="ECO:0007669"/>
    <property type="project" value="TreeGrafter"/>
</dbReference>
<dbReference type="InterPro" id="IPR019370">
    <property type="entry name" value="E2F-assoc_phosphoprotein"/>
</dbReference>
<gene>
    <name evidence="2" type="ORF">TrCOL_g13219</name>
</gene>
<evidence type="ECO:0008006" key="4">
    <source>
        <dbReference type="Google" id="ProtNLM"/>
    </source>
</evidence>